<name>A0AAV7MTT1_PLEWA</name>
<evidence type="ECO:0000313" key="2">
    <source>
        <dbReference type="EMBL" id="KAJ1104398.1"/>
    </source>
</evidence>
<keyword evidence="3" id="KW-1185">Reference proteome</keyword>
<sequence length="158" mass="17523">MLPGTTTPSDATESAREHQKPQSLTLPCSVPLAGDCVWVSLYLPRPSEGIRGEAGPRVLLGAQMAIMGRHNAKQSKLVFDGRQQARPNRITEPSKKPSTQDMDFKEMLIEMNNSLHTIDAKIDLLTSWIDRIKESVDKHCDHMENHTSDVEDSNSTAS</sequence>
<feature type="compositionally biased region" description="Polar residues" evidence="1">
    <location>
        <begin position="1"/>
        <end position="12"/>
    </location>
</feature>
<protein>
    <submittedName>
        <fullName evidence="2">Uncharacterized protein</fullName>
    </submittedName>
</protein>
<accession>A0AAV7MTT1</accession>
<gene>
    <name evidence="2" type="ORF">NDU88_001810</name>
</gene>
<evidence type="ECO:0000313" key="3">
    <source>
        <dbReference type="Proteomes" id="UP001066276"/>
    </source>
</evidence>
<comment type="caution">
    <text evidence="2">The sequence shown here is derived from an EMBL/GenBank/DDBJ whole genome shotgun (WGS) entry which is preliminary data.</text>
</comment>
<evidence type="ECO:0000256" key="1">
    <source>
        <dbReference type="SAM" id="MobiDB-lite"/>
    </source>
</evidence>
<reference evidence="2" key="1">
    <citation type="journal article" date="2022" name="bioRxiv">
        <title>Sequencing and chromosome-scale assembly of the giantPleurodeles waltlgenome.</title>
        <authorList>
            <person name="Brown T."/>
            <person name="Elewa A."/>
            <person name="Iarovenko S."/>
            <person name="Subramanian E."/>
            <person name="Araus A.J."/>
            <person name="Petzold A."/>
            <person name="Susuki M."/>
            <person name="Suzuki K.-i.T."/>
            <person name="Hayashi T."/>
            <person name="Toyoda A."/>
            <person name="Oliveira C."/>
            <person name="Osipova E."/>
            <person name="Leigh N.D."/>
            <person name="Simon A."/>
            <person name="Yun M.H."/>
        </authorList>
    </citation>
    <scope>NUCLEOTIDE SEQUENCE</scope>
    <source>
        <strain evidence="2">20211129_DDA</strain>
        <tissue evidence="2">Liver</tissue>
    </source>
</reference>
<feature type="region of interest" description="Disordered" evidence="1">
    <location>
        <begin position="1"/>
        <end position="25"/>
    </location>
</feature>
<dbReference type="EMBL" id="JANPWB010000013">
    <property type="protein sequence ID" value="KAJ1104398.1"/>
    <property type="molecule type" value="Genomic_DNA"/>
</dbReference>
<dbReference type="AlphaFoldDB" id="A0AAV7MTT1"/>
<dbReference type="Proteomes" id="UP001066276">
    <property type="component" value="Chromosome 9"/>
</dbReference>
<proteinExistence type="predicted"/>
<organism evidence="2 3">
    <name type="scientific">Pleurodeles waltl</name>
    <name type="common">Iberian ribbed newt</name>
    <dbReference type="NCBI Taxonomy" id="8319"/>
    <lineage>
        <taxon>Eukaryota</taxon>
        <taxon>Metazoa</taxon>
        <taxon>Chordata</taxon>
        <taxon>Craniata</taxon>
        <taxon>Vertebrata</taxon>
        <taxon>Euteleostomi</taxon>
        <taxon>Amphibia</taxon>
        <taxon>Batrachia</taxon>
        <taxon>Caudata</taxon>
        <taxon>Salamandroidea</taxon>
        <taxon>Salamandridae</taxon>
        <taxon>Pleurodelinae</taxon>
        <taxon>Pleurodeles</taxon>
    </lineage>
</organism>